<dbReference type="Pfam" id="PF18984">
    <property type="entry name" value="DUF5717_N"/>
    <property type="match status" value="1"/>
</dbReference>
<dbReference type="Proteomes" id="UP000260812">
    <property type="component" value="Unassembled WGS sequence"/>
</dbReference>
<evidence type="ECO:0000259" key="2">
    <source>
        <dbReference type="Pfam" id="PF18984"/>
    </source>
</evidence>
<dbReference type="RefSeq" id="WP_117545334.1">
    <property type="nucleotide sequence ID" value="NZ_QVLV01000018.1"/>
</dbReference>
<dbReference type="GeneID" id="97989252"/>
<evidence type="ECO:0000259" key="1">
    <source>
        <dbReference type="Pfam" id="PF18983"/>
    </source>
</evidence>
<sequence>MKELFARISTEDWEETGGSLELSCQEVGLALEKDEVKEGFFTVTGEPGQVTEGYVSCDEERMECLTSFFSGSVENIEYRFDSRGMREGEERRGRFLIVSNRGEYEVPFQAVVVHKELVSSEGELGNLFQFTNLARNSWEEAVKLFYSPDFLRVLGGQDRKYRNLYKGLSRDPGNVHNVEEFLISVHKKQPVEYVLPRTEIVVANLQGQGGETLQIVKNGWGCTYLEVETEGGFLSTEKKILREEDFLGNQCSLPLFVNQEALHEGKNFGRIILRHAYGTQYASVTIIKRAEHRVARTGRRQEMKRLTVELVRLYQDYKMKRMNAVLWRAQTAEVVERMKRLDDKNPAVRLYQAHLLITEERFDDAGRILEHLDITLDDEAPELYCYYLYLSSLYHRDEAFTAEVTIQVEDFYRVYRDNWRIAWLLLFMLAPLGRSVSQKWLFLEEQFRRSGTSPVLYLEALHLANFSPTLMMKLDTYELQLLHFGARNGILSEDLVGHLVYLAGKEKYYKECLFGILKACYEKKSDPQLLAAICSLLIKGNKSGPEYYLWYRRGVEQELRVTRLYEYYMMSVDLNKEVEIPRIVLMYFAYQSNLDYEHCAYLYAYLQKHREEFPELYLAYKSQIDRFVLQQLYKGRINRHLAYLYQTVLDEKMLTRDNCQAVAPLLFMQQLDCEGSDIRQAVVIHTRLRGEQAYPVEDGRAYVAVYDKDYEILLEDEAHNRYAAGRPFVLDRLMYPARCAGALEPFVENSLGFNLFCCESSKGKIRITEKNASRFRLLAEDEHVIPAFARAIRIALLRFYYGQENLEELDLLLETLKKEDLDASDVYEAAGFLVLRSFYEKAYAWLQGMELGRADAKILLRLCSRMLETGLCTQDAAMTRFCYSAFGREKYDSHILQHLVEQYEGSCKELTEIRRAAENFAVDTYNLTERLLVQLLYTGVNVLERTGLLRQYIVGGGKNELEAAFLHRCSGLYLMNGEKMDRYIITDIGRVAARGEPLSDMCRLAFLEYFARNRDERGERVDLLIKQFGEELISKNMKLPLFQEYVDILEGAEPMMDKTMVVFRGQRERPAVINYRIVSNGTGGSEPSASQKTYRTLELQHMYAGIYTASFVLFAGESLQYFITDNSGSGEILDSGELKMGDCSLFVKESRYGLINDIASARLMGEEAEAQELLEQYLMTEWMTDGLFQIKGQ</sequence>
<dbReference type="AlphaFoldDB" id="A0A3E3HZ22"/>
<evidence type="ECO:0000313" key="4">
    <source>
        <dbReference type="Proteomes" id="UP000260812"/>
    </source>
</evidence>
<comment type="caution">
    <text evidence="3">The sequence shown here is derived from an EMBL/GenBank/DDBJ whole genome shotgun (WGS) entry which is preliminary data.</text>
</comment>
<feature type="domain" description="DUF5717" evidence="1">
    <location>
        <begin position="875"/>
        <end position="1188"/>
    </location>
</feature>
<dbReference type="InterPro" id="IPR043774">
    <property type="entry name" value="DUF5717_C"/>
</dbReference>
<dbReference type="InterPro" id="IPR043775">
    <property type="entry name" value="DUF5717_N"/>
</dbReference>
<dbReference type="Pfam" id="PF18983">
    <property type="entry name" value="DUF5717"/>
    <property type="match status" value="1"/>
</dbReference>
<reference evidence="3" key="1">
    <citation type="submission" date="2018-08" db="EMBL/GenBank/DDBJ databases">
        <title>A genome reference for cultivated species of the human gut microbiota.</title>
        <authorList>
            <person name="Zou Y."/>
            <person name="Xue W."/>
            <person name="Luo G."/>
        </authorList>
    </citation>
    <scope>NUCLEOTIDE SEQUENCE [LARGE SCALE GENOMIC DNA]</scope>
    <source>
        <strain evidence="3">TF05-5AC</strain>
    </source>
</reference>
<evidence type="ECO:0000313" key="3">
    <source>
        <dbReference type="EMBL" id="RGE57067.1"/>
    </source>
</evidence>
<evidence type="ECO:0008006" key="5">
    <source>
        <dbReference type="Google" id="ProtNLM"/>
    </source>
</evidence>
<proteinExistence type="predicted"/>
<keyword evidence="4" id="KW-1185">Reference proteome</keyword>
<name>A0A3E3HZ22_9FIRM</name>
<protein>
    <recommendedName>
        <fullName evidence="5">DUF5717 domain-containing protein</fullName>
    </recommendedName>
</protein>
<organism evidence="3 4">
    <name type="scientific">Eisenbergiella massiliensis</name>
    <dbReference type="NCBI Taxonomy" id="1720294"/>
    <lineage>
        <taxon>Bacteria</taxon>
        <taxon>Bacillati</taxon>
        <taxon>Bacillota</taxon>
        <taxon>Clostridia</taxon>
        <taxon>Lachnospirales</taxon>
        <taxon>Lachnospiraceae</taxon>
        <taxon>Eisenbergiella</taxon>
    </lineage>
</organism>
<accession>A0A3E3HZ22</accession>
<gene>
    <name evidence="3" type="ORF">DXC51_20875</name>
</gene>
<dbReference type="EMBL" id="QVLV01000018">
    <property type="protein sequence ID" value="RGE57067.1"/>
    <property type="molecule type" value="Genomic_DNA"/>
</dbReference>
<feature type="domain" description="DUF5717" evidence="2">
    <location>
        <begin position="1"/>
        <end position="870"/>
    </location>
</feature>